<feature type="domain" description="Deacetylase sirtuin-type" evidence="8">
    <location>
        <begin position="90"/>
        <end position="341"/>
    </location>
</feature>
<organism evidence="9 10">
    <name type="scientific">Polarella glacialis</name>
    <name type="common">Dinoflagellate</name>
    <dbReference type="NCBI Taxonomy" id="89957"/>
    <lineage>
        <taxon>Eukaryota</taxon>
        <taxon>Sar</taxon>
        <taxon>Alveolata</taxon>
        <taxon>Dinophyceae</taxon>
        <taxon>Suessiales</taxon>
        <taxon>Suessiaceae</taxon>
        <taxon>Polarella</taxon>
    </lineage>
</organism>
<evidence type="ECO:0000313" key="10">
    <source>
        <dbReference type="Proteomes" id="UP000626109"/>
    </source>
</evidence>
<sequence>MLRMAGIVAACKQCCGEGCRYHGRHGQRSCLGCEEASRIAISKGHRPACAQCGRRGQDGKVDERQTRQFYCSACWAGYEGDRLVEYFDSAAELEAKCQRLASMIRGARHVIAFTGAGISTGAGIADFRSGMNTKLPTGPGLWELPKSVKPEGILEQCVRAKPGRTHILLFRLWKAGILKHVISQNVDGLHRKSGIPGSAMSELHGNIFVERCTACGWEYERDFNTICPGGFTGRNCEQRGCAGKLRHSGVGFGQDLEEHIVNKAWSETESADLCLALGSSITVTPASEMPVLVTKNHRRDSTKGLVIVNLQATPCDQTAALRVNGMVDDVMERVVEILGEQTVPHCANVIMSSSAELEQAASNVILLWKGFQADALQLRLHLGKGARLSPHEVSKSEYSSFYQLGSTFSVETVFYPSPVGCACFLLTSDFSLGLHRPFRRDYLLSFACRMPPALAVPASFVPLTSLWDLTLGASSILGRCIAHKQR</sequence>
<accession>A0A813IS74</accession>
<reference evidence="9" key="1">
    <citation type="submission" date="2021-02" db="EMBL/GenBank/DDBJ databases">
        <authorList>
            <person name="Dougan E. K."/>
            <person name="Rhodes N."/>
            <person name="Thang M."/>
            <person name="Chan C."/>
        </authorList>
    </citation>
    <scope>NUCLEOTIDE SEQUENCE</scope>
</reference>
<keyword evidence="3 7" id="KW-0479">Metal-binding</keyword>
<name>A0A813IS74_POLGL</name>
<comment type="caution">
    <text evidence="9">The sequence shown here is derived from an EMBL/GenBank/DDBJ whole genome shotgun (WGS) entry which is preliminary data.</text>
</comment>
<dbReference type="GO" id="GO:0000122">
    <property type="term" value="P:negative regulation of transcription by RNA polymerase II"/>
    <property type="evidence" value="ECO:0007669"/>
    <property type="project" value="TreeGrafter"/>
</dbReference>
<dbReference type="Gene3D" id="3.40.50.1220">
    <property type="entry name" value="TPP-binding domain"/>
    <property type="match status" value="1"/>
</dbReference>
<dbReference type="InterPro" id="IPR029035">
    <property type="entry name" value="DHS-like_NAD/FAD-binding_dom"/>
</dbReference>
<dbReference type="PROSITE" id="PS50305">
    <property type="entry name" value="SIRTUIN"/>
    <property type="match status" value="1"/>
</dbReference>
<dbReference type="EMBL" id="CAJNNW010014644">
    <property type="protein sequence ID" value="CAE8656891.1"/>
    <property type="molecule type" value="Genomic_DNA"/>
</dbReference>
<proteinExistence type="inferred from homology"/>
<dbReference type="Gene3D" id="2.20.28.200">
    <property type="match status" value="1"/>
</dbReference>
<dbReference type="GO" id="GO:0005634">
    <property type="term" value="C:nucleus"/>
    <property type="evidence" value="ECO:0007669"/>
    <property type="project" value="TreeGrafter"/>
</dbReference>
<dbReference type="GO" id="GO:0003714">
    <property type="term" value="F:transcription corepressor activity"/>
    <property type="evidence" value="ECO:0007669"/>
    <property type="project" value="TreeGrafter"/>
</dbReference>
<feature type="binding site" evidence="7">
    <location>
        <position position="215"/>
    </location>
    <ligand>
        <name>Zn(2+)</name>
        <dbReference type="ChEBI" id="CHEBI:29105"/>
    </ligand>
</feature>
<evidence type="ECO:0000256" key="7">
    <source>
        <dbReference type="PROSITE-ProRule" id="PRU00236"/>
    </source>
</evidence>
<evidence type="ECO:0000256" key="3">
    <source>
        <dbReference type="ARBA" id="ARBA00022723"/>
    </source>
</evidence>
<dbReference type="PANTHER" id="PTHR11085">
    <property type="entry name" value="NAD-DEPENDENT PROTEIN DEACYLASE SIRTUIN-5, MITOCHONDRIAL-RELATED"/>
    <property type="match status" value="1"/>
</dbReference>
<protein>
    <recommendedName>
        <fullName evidence="1">protein acetyllysine N-acetyltransferase</fullName>
        <ecNumber evidence="1">2.3.1.286</ecNumber>
    </recommendedName>
</protein>
<dbReference type="Proteomes" id="UP000626109">
    <property type="component" value="Unassembled WGS sequence"/>
</dbReference>
<dbReference type="InterPro" id="IPR050134">
    <property type="entry name" value="NAD-dep_sirtuin_deacylases"/>
</dbReference>
<evidence type="ECO:0000259" key="8">
    <source>
        <dbReference type="PROSITE" id="PS50305"/>
    </source>
</evidence>
<dbReference type="GO" id="GO:0070403">
    <property type="term" value="F:NAD+ binding"/>
    <property type="evidence" value="ECO:0007669"/>
    <property type="project" value="InterPro"/>
</dbReference>
<evidence type="ECO:0000256" key="5">
    <source>
        <dbReference type="ARBA" id="ARBA00023027"/>
    </source>
</evidence>
<dbReference type="EC" id="2.3.1.286" evidence="1"/>
<dbReference type="GO" id="GO:0046872">
    <property type="term" value="F:metal ion binding"/>
    <property type="evidence" value="ECO:0007669"/>
    <property type="project" value="UniProtKB-KW"/>
</dbReference>
<dbReference type="PANTHER" id="PTHR11085:SF12">
    <property type="entry name" value="NAD-DEPENDENT PROTEIN DEACYLASE SIRTUIN-6"/>
    <property type="match status" value="1"/>
</dbReference>
<evidence type="ECO:0000256" key="2">
    <source>
        <dbReference type="ARBA" id="ARBA00022679"/>
    </source>
</evidence>
<keyword evidence="2" id="KW-0808">Transferase</keyword>
<keyword evidence="5" id="KW-0520">NAD</keyword>
<evidence type="ECO:0000256" key="1">
    <source>
        <dbReference type="ARBA" id="ARBA00012928"/>
    </source>
</evidence>
<dbReference type="AlphaFoldDB" id="A0A813IS74"/>
<dbReference type="Pfam" id="PF02146">
    <property type="entry name" value="SIR2"/>
    <property type="match status" value="1"/>
</dbReference>
<evidence type="ECO:0000256" key="4">
    <source>
        <dbReference type="ARBA" id="ARBA00022833"/>
    </source>
</evidence>
<feature type="binding site" evidence="7">
    <location>
        <position position="236"/>
    </location>
    <ligand>
        <name>Zn(2+)</name>
        <dbReference type="ChEBI" id="CHEBI:29105"/>
    </ligand>
</feature>
<evidence type="ECO:0000256" key="6">
    <source>
        <dbReference type="ARBA" id="ARBA00038170"/>
    </source>
</evidence>
<feature type="binding site" evidence="7">
    <location>
        <position position="212"/>
    </location>
    <ligand>
        <name>Zn(2+)</name>
        <dbReference type="ChEBI" id="CHEBI:29105"/>
    </ligand>
</feature>
<keyword evidence="4 7" id="KW-0862">Zinc</keyword>
<comment type="similarity">
    <text evidence="6">Belongs to the sirtuin family. Class IV subfamily.</text>
</comment>
<dbReference type="InterPro" id="IPR026590">
    <property type="entry name" value="Ssirtuin_cat_dom"/>
</dbReference>
<dbReference type="SUPFAM" id="SSF52467">
    <property type="entry name" value="DHS-like NAD/FAD-binding domain"/>
    <property type="match status" value="1"/>
</dbReference>
<dbReference type="GO" id="GO:0017136">
    <property type="term" value="F:histone deacetylase activity, NAD-dependent"/>
    <property type="evidence" value="ECO:0007669"/>
    <property type="project" value="TreeGrafter"/>
</dbReference>
<feature type="binding site" evidence="7">
    <location>
        <position position="241"/>
    </location>
    <ligand>
        <name>Zn(2+)</name>
        <dbReference type="ChEBI" id="CHEBI:29105"/>
    </ligand>
</feature>
<dbReference type="InterPro" id="IPR003000">
    <property type="entry name" value="Sirtuin"/>
</dbReference>
<feature type="active site" description="Proton acceptor" evidence="7">
    <location>
        <position position="204"/>
    </location>
</feature>
<gene>
    <name evidence="9" type="ORF">PGLA2088_LOCUS12442</name>
</gene>
<evidence type="ECO:0000313" key="9">
    <source>
        <dbReference type="EMBL" id="CAE8656891.1"/>
    </source>
</evidence>